<organism evidence="1 2">
    <name type="scientific">Mucilaginibacter terrae</name>
    <dbReference type="NCBI Taxonomy" id="1955052"/>
    <lineage>
        <taxon>Bacteria</taxon>
        <taxon>Pseudomonadati</taxon>
        <taxon>Bacteroidota</taxon>
        <taxon>Sphingobacteriia</taxon>
        <taxon>Sphingobacteriales</taxon>
        <taxon>Sphingobacteriaceae</taxon>
        <taxon>Mucilaginibacter</taxon>
    </lineage>
</organism>
<keyword evidence="2" id="KW-1185">Reference proteome</keyword>
<gene>
    <name evidence="1" type="ORF">QE417_002625</name>
</gene>
<evidence type="ECO:0000313" key="2">
    <source>
        <dbReference type="Proteomes" id="UP001258315"/>
    </source>
</evidence>
<sequence>MGLFDFFSKNEFKYVPSEYFLNHYLKDMYFYRTMPFSKMNDGNIVAYDPNAPRVITFDPWPQQIFLNATGQITVEQYLNNTANLYCNNVPELLDKFIIDEFGKTY</sequence>
<dbReference type="RefSeq" id="WP_311950630.1">
    <property type="nucleotide sequence ID" value="NZ_JAVLVU010000001.1"/>
</dbReference>
<accession>A0ABU3GUV4</accession>
<protein>
    <submittedName>
        <fullName evidence="1">Uncharacterized protein</fullName>
    </submittedName>
</protein>
<name>A0ABU3GUV4_9SPHI</name>
<evidence type="ECO:0000313" key="1">
    <source>
        <dbReference type="EMBL" id="MDT3403553.1"/>
    </source>
</evidence>
<dbReference type="EMBL" id="JAVLVU010000001">
    <property type="protein sequence ID" value="MDT3403553.1"/>
    <property type="molecule type" value="Genomic_DNA"/>
</dbReference>
<dbReference type="Proteomes" id="UP001258315">
    <property type="component" value="Unassembled WGS sequence"/>
</dbReference>
<comment type="caution">
    <text evidence="1">The sequence shown here is derived from an EMBL/GenBank/DDBJ whole genome shotgun (WGS) entry which is preliminary data.</text>
</comment>
<reference evidence="2" key="1">
    <citation type="submission" date="2023-07" db="EMBL/GenBank/DDBJ databases">
        <title>Functional and genomic diversity of the sorghum phyllosphere microbiome.</title>
        <authorList>
            <person name="Shade A."/>
        </authorList>
    </citation>
    <scope>NUCLEOTIDE SEQUENCE [LARGE SCALE GENOMIC DNA]</scope>
    <source>
        <strain evidence="2">SORGH_AS_0422</strain>
    </source>
</reference>
<proteinExistence type="predicted"/>